<dbReference type="Proteomes" id="UP001187343">
    <property type="component" value="Unassembled WGS sequence"/>
</dbReference>
<evidence type="ECO:0000256" key="1">
    <source>
        <dbReference type="SAM" id="MobiDB-lite"/>
    </source>
</evidence>
<sequence>MFQPGININKHPKSPKTGFGLGGGSLADKMLHEHCIETCFDAFLPQDTIRDGSILLVRIEGNRIISVPVFSGSSLNLFTTC</sequence>
<dbReference type="AlphaFoldDB" id="A0AA88TKD1"/>
<evidence type="ECO:0000313" key="2">
    <source>
        <dbReference type="EMBL" id="KAK2892995.1"/>
    </source>
</evidence>
<dbReference type="EMBL" id="JAUYZG010000012">
    <property type="protein sequence ID" value="KAK2892995.1"/>
    <property type="molecule type" value="Genomic_DNA"/>
</dbReference>
<keyword evidence="3" id="KW-1185">Reference proteome</keyword>
<proteinExistence type="predicted"/>
<evidence type="ECO:0000313" key="3">
    <source>
        <dbReference type="Proteomes" id="UP001187343"/>
    </source>
</evidence>
<comment type="caution">
    <text evidence="2">The sequence shown here is derived from an EMBL/GenBank/DDBJ whole genome shotgun (WGS) entry which is preliminary data.</text>
</comment>
<reference evidence="2" key="1">
    <citation type="submission" date="2023-08" db="EMBL/GenBank/DDBJ databases">
        <title>Chromosome-level Genome Assembly of mud carp (Cirrhinus molitorella).</title>
        <authorList>
            <person name="Liu H."/>
        </authorList>
    </citation>
    <scope>NUCLEOTIDE SEQUENCE</scope>
    <source>
        <strain evidence="2">Prfri</strain>
        <tissue evidence="2">Muscle</tissue>
    </source>
</reference>
<protein>
    <submittedName>
        <fullName evidence="2">Uncharacterized protein</fullName>
    </submittedName>
</protein>
<name>A0AA88TKD1_9TELE</name>
<accession>A0AA88TKD1</accession>
<gene>
    <name evidence="2" type="ORF">Q8A67_012983</name>
</gene>
<organism evidence="2 3">
    <name type="scientific">Cirrhinus molitorella</name>
    <name type="common">mud carp</name>
    <dbReference type="NCBI Taxonomy" id="172907"/>
    <lineage>
        <taxon>Eukaryota</taxon>
        <taxon>Metazoa</taxon>
        <taxon>Chordata</taxon>
        <taxon>Craniata</taxon>
        <taxon>Vertebrata</taxon>
        <taxon>Euteleostomi</taxon>
        <taxon>Actinopterygii</taxon>
        <taxon>Neopterygii</taxon>
        <taxon>Teleostei</taxon>
        <taxon>Ostariophysi</taxon>
        <taxon>Cypriniformes</taxon>
        <taxon>Cyprinidae</taxon>
        <taxon>Labeoninae</taxon>
        <taxon>Labeonini</taxon>
        <taxon>Cirrhinus</taxon>
    </lineage>
</organism>
<feature type="region of interest" description="Disordered" evidence="1">
    <location>
        <begin position="1"/>
        <end position="20"/>
    </location>
</feature>